<evidence type="ECO:0000313" key="3">
    <source>
        <dbReference type="EMBL" id="MDP5137462.1"/>
    </source>
</evidence>
<feature type="signal peptide" evidence="1">
    <location>
        <begin position="1"/>
        <end position="29"/>
    </location>
</feature>
<dbReference type="RefSeq" id="WP_305976796.1">
    <property type="nucleotide sequence ID" value="NZ_JAPJDZ010000050.1"/>
</dbReference>
<keyword evidence="4" id="KW-1185">Reference proteome</keyword>
<name>A0ABT9I279_9GAMM</name>
<dbReference type="EMBL" id="JAPJDZ010000050">
    <property type="protein sequence ID" value="MDP5137462.1"/>
    <property type="molecule type" value="Genomic_DNA"/>
</dbReference>
<evidence type="ECO:0000256" key="1">
    <source>
        <dbReference type="SAM" id="SignalP"/>
    </source>
</evidence>
<protein>
    <recommendedName>
        <fullName evidence="2">DUF4397 domain-containing protein</fullName>
    </recommendedName>
</protein>
<comment type="caution">
    <text evidence="3">The sequence shown here is derived from an EMBL/GenBank/DDBJ whole genome shotgun (WGS) entry which is preliminary data.</text>
</comment>
<dbReference type="Proteomes" id="UP001231109">
    <property type="component" value="Unassembled WGS sequence"/>
</dbReference>
<gene>
    <name evidence="3" type="ORF">ORJ04_16015</name>
</gene>
<accession>A0ABT9I279</accession>
<organism evidence="3 4">
    <name type="scientific">Rheinheimera baltica</name>
    <dbReference type="NCBI Taxonomy" id="67576"/>
    <lineage>
        <taxon>Bacteria</taxon>
        <taxon>Pseudomonadati</taxon>
        <taxon>Pseudomonadota</taxon>
        <taxon>Gammaproteobacteria</taxon>
        <taxon>Chromatiales</taxon>
        <taxon>Chromatiaceae</taxon>
        <taxon>Rheinheimera</taxon>
    </lineage>
</organism>
<evidence type="ECO:0000259" key="2">
    <source>
        <dbReference type="Pfam" id="PF14344"/>
    </source>
</evidence>
<dbReference type="Pfam" id="PF14344">
    <property type="entry name" value="DUF4397"/>
    <property type="match status" value="1"/>
</dbReference>
<proteinExistence type="predicted"/>
<feature type="domain" description="DUF4397" evidence="2">
    <location>
        <begin position="42"/>
        <end position="176"/>
    </location>
</feature>
<evidence type="ECO:0000313" key="4">
    <source>
        <dbReference type="Proteomes" id="UP001231109"/>
    </source>
</evidence>
<reference evidence="3 4" key="1">
    <citation type="submission" date="2022-11" db="EMBL/GenBank/DDBJ databases">
        <title>Viruses from the air-sea interface of a natural surface slick.</title>
        <authorList>
            <person name="Rahlff J."/>
            <person name="Holmfeldt K."/>
        </authorList>
    </citation>
    <scope>NUCLEOTIDE SEQUENCE [LARGE SCALE GENOMIC DNA]</scope>
    <source>
        <strain evidence="3 4">SMS4</strain>
    </source>
</reference>
<feature type="chain" id="PRO_5046077540" description="DUF4397 domain-containing protein" evidence="1">
    <location>
        <begin position="30"/>
        <end position="499"/>
    </location>
</feature>
<keyword evidence="1" id="KW-0732">Signal</keyword>
<dbReference type="InterPro" id="IPR025510">
    <property type="entry name" value="DUF4397"/>
</dbReference>
<sequence length="499" mass="55566">MTLCNFCSGQKLRLTFKLCLISFTTLILGACGSSDSENGTGLVKFYNASPTSPSVYLTLDEDLDSDEDDEFEQTFLSIGYGNALKNTEVPEGEYFYELGWKDGDSSERSELEIITESNLQIRNESITLVVLSNDIKTPEVKLFDIGIIDDESDVDNDLFNLRFLNVSPEYTQIDLYMSKSDETFNQAVLMGTLDYLSLTDNVKIKEDDYIFYITAAGGSDILFQSTEVSYQYNGQYIITVRPNDGVSSTPFVIDNIGNSFVATYQSVDAEARFRIYNGLQENQLMPAYTGAIDVNVVNGSTTTTADIQDLSLGQFSAAFVVDQGDYSLSVYNAEDDVNLVSSQLFSLPENTDRTVFFYMIEQDIDDDGDGEIEETEAKLVSKIVDNSTRERIYEHEVKMLNLAYNADITSVTFSFVKSDEVIETATLRRSTSIGEAQALVLVNNTYNVYAIGKVDGVDYILANQLLTLDETSGELFLLLETDVSSATGYRMRFVPQLAE</sequence>